<reference evidence="1 2" key="1">
    <citation type="journal article" date="2024" name="bioRxiv">
        <title>A reference genome for Trichogramma kaykai: A tiny desert-dwelling parasitoid wasp with competing sex-ratio distorters.</title>
        <authorList>
            <person name="Culotta J."/>
            <person name="Lindsey A.R."/>
        </authorList>
    </citation>
    <scope>NUCLEOTIDE SEQUENCE [LARGE SCALE GENOMIC DNA]</scope>
    <source>
        <strain evidence="1 2">KSX58</strain>
    </source>
</reference>
<keyword evidence="2" id="KW-1185">Reference proteome</keyword>
<dbReference type="Proteomes" id="UP001627154">
    <property type="component" value="Unassembled WGS sequence"/>
</dbReference>
<name>A0ABD2XPX1_9HYME</name>
<protein>
    <submittedName>
        <fullName evidence="1">Uncharacterized protein</fullName>
    </submittedName>
</protein>
<dbReference type="AlphaFoldDB" id="A0ABD2XPX1"/>
<dbReference type="EMBL" id="JBJJXI010000007">
    <property type="protein sequence ID" value="KAL3407483.1"/>
    <property type="molecule type" value="Genomic_DNA"/>
</dbReference>
<accession>A0ABD2XPX1</accession>
<gene>
    <name evidence="1" type="ORF">TKK_000460</name>
</gene>
<organism evidence="1 2">
    <name type="scientific">Trichogramma kaykai</name>
    <dbReference type="NCBI Taxonomy" id="54128"/>
    <lineage>
        <taxon>Eukaryota</taxon>
        <taxon>Metazoa</taxon>
        <taxon>Ecdysozoa</taxon>
        <taxon>Arthropoda</taxon>
        <taxon>Hexapoda</taxon>
        <taxon>Insecta</taxon>
        <taxon>Pterygota</taxon>
        <taxon>Neoptera</taxon>
        <taxon>Endopterygota</taxon>
        <taxon>Hymenoptera</taxon>
        <taxon>Apocrita</taxon>
        <taxon>Proctotrupomorpha</taxon>
        <taxon>Chalcidoidea</taxon>
        <taxon>Trichogrammatidae</taxon>
        <taxon>Trichogramma</taxon>
    </lineage>
</organism>
<proteinExistence type="predicted"/>
<sequence length="131" mass="14794">MKWRCYLQLAYCSRNKLGVFLRSTASRENSRRSRFFSTRCTRESYGASSAALARLQQQQQWLDRRNSLRQMSVTARRHGAAALQGWRLRGLPGPRGIHQRAAGGIRGLSNQFLSLESPSGNIISSRINVSP</sequence>
<evidence type="ECO:0000313" key="2">
    <source>
        <dbReference type="Proteomes" id="UP001627154"/>
    </source>
</evidence>
<evidence type="ECO:0000313" key="1">
    <source>
        <dbReference type="EMBL" id="KAL3407483.1"/>
    </source>
</evidence>
<comment type="caution">
    <text evidence="1">The sequence shown here is derived from an EMBL/GenBank/DDBJ whole genome shotgun (WGS) entry which is preliminary data.</text>
</comment>